<organism evidence="1 2">
    <name type="scientific">Smallanthus sonchifolius</name>
    <dbReference type="NCBI Taxonomy" id="185202"/>
    <lineage>
        <taxon>Eukaryota</taxon>
        <taxon>Viridiplantae</taxon>
        <taxon>Streptophyta</taxon>
        <taxon>Embryophyta</taxon>
        <taxon>Tracheophyta</taxon>
        <taxon>Spermatophyta</taxon>
        <taxon>Magnoliopsida</taxon>
        <taxon>eudicotyledons</taxon>
        <taxon>Gunneridae</taxon>
        <taxon>Pentapetalae</taxon>
        <taxon>asterids</taxon>
        <taxon>campanulids</taxon>
        <taxon>Asterales</taxon>
        <taxon>Asteraceae</taxon>
        <taxon>Asteroideae</taxon>
        <taxon>Heliantheae alliance</taxon>
        <taxon>Millerieae</taxon>
        <taxon>Smallanthus</taxon>
    </lineage>
</organism>
<sequence>MEEFLKEVDHVPSERALRNWRKAVSLTNIQRGSNEQDKSRLIAKIRAHAQVTRAALMFYEASMRHRLEDVLSATNNFSDENLITGGALGKVYNGQWHRNLMNVVVQRNSQRLQMKVQDPAHWRSH</sequence>
<dbReference type="Proteomes" id="UP001056120">
    <property type="component" value="Linkage Group LG12"/>
</dbReference>
<accession>A0ACB9HG29</accession>
<reference evidence="2" key="1">
    <citation type="journal article" date="2022" name="Mol. Ecol. Resour.">
        <title>The genomes of chicory, endive, great burdock and yacon provide insights into Asteraceae palaeo-polyploidization history and plant inulin production.</title>
        <authorList>
            <person name="Fan W."/>
            <person name="Wang S."/>
            <person name="Wang H."/>
            <person name="Wang A."/>
            <person name="Jiang F."/>
            <person name="Liu H."/>
            <person name="Zhao H."/>
            <person name="Xu D."/>
            <person name="Zhang Y."/>
        </authorList>
    </citation>
    <scope>NUCLEOTIDE SEQUENCE [LARGE SCALE GENOMIC DNA]</scope>
    <source>
        <strain evidence="2">cv. Yunnan</strain>
    </source>
</reference>
<reference evidence="1 2" key="2">
    <citation type="journal article" date="2022" name="Mol. Ecol. Resour.">
        <title>The genomes of chicory, endive, great burdock and yacon provide insights into Asteraceae paleo-polyploidization history and plant inulin production.</title>
        <authorList>
            <person name="Fan W."/>
            <person name="Wang S."/>
            <person name="Wang H."/>
            <person name="Wang A."/>
            <person name="Jiang F."/>
            <person name="Liu H."/>
            <person name="Zhao H."/>
            <person name="Xu D."/>
            <person name="Zhang Y."/>
        </authorList>
    </citation>
    <scope>NUCLEOTIDE SEQUENCE [LARGE SCALE GENOMIC DNA]</scope>
    <source>
        <strain evidence="2">cv. Yunnan</strain>
        <tissue evidence="1">Leaves</tissue>
    </source>
</reference>
<keyword evidence="2" id="KW-1185">Reference proteome</keyword>
<evidence type="ECO:0000313" key="1">
    <source>
        <dbReference type="EMBL" id="KAI3794707.1"/>
    </source>
</evidence>
<evidence type="ECO:0000313" key="2">
    <source>
        <dbReference type="Proteomes" id="UP001056120"/>
    </source>
</evidence>
<dbReference type="EMBL" id="CM042029">
    <property type="protein sequence ID" value="KAI3794707.1"/>
    <property type="molecule type" value="Genomic_DNA"/>
</dbReference>
<comment type="caution">
    <text evidence="1">The sequence shown here is derived from an EMBL/GenBank/DDBJ whole genome shotgun (WGS) entry which is preliminary data.</text>
</comment>
<proteinExistence type="predicted"/>
<name>A0ACB9HG29_9ASTR</name>
<gene>
    <name evidence="1" type="ORF">L1987_37340</name>
</gene>
<protein>
    <submittedName>
        <fullName evidence="1">Uncharacterized protein</fullName>
    </submittedName>
</protein>